<dbReference type="InterPro" id="IPR043502">
    <property type="entry name" value="DNA/RNA_pol_sf"/>
</dbReference>
<dbReference type="HOGENOM" id="CLU_000680_20_2_1"/>
<gene>
    <name evidence="3" type="ORF">CRE_23172</name>
</gene>
<dbReference type="SUPFAM" id="SSF56219">
    <property type="entry name" value="DNase I-like"/>
    <property type="match status" value="1"/>
</dbReference>
<dbReference type="InterPro" id="IPR036691">
    <property type="entry name" value="Endo/exonu/phosph_ase_sf"/>
</dbReference>
<evidence type="ECO:0000259" key="2">
    <source>
        <dbReference type="PROSITE" id="PS50878"/>
    </source>
</evidence>
<organism evidence="4">
    <name type="scientific">Caenorhabditis remanei</name>
    <name type="common">Caenorhabditis vulgaris</name>
    <dbReference type="NCBI Taxonomy" id="31234"/>
    <lineage>
        <taxon>Eukaryota</taxon>
        <taxon>Metazoa</taxon>
        <taxon>Ecdysozoa</taxon>
        <taxon>Nematoda</taxon>
        <taxon>Chromadorea</taxon>
        <taxon>Rhabditida</taxon>
        <taxon>Rhabditina</taxon>
        <taxon>Rhabditomorpha</taxon>
        <taxon>Rhabditoidea</taxon>
        <taxon>Rhabditidae</taxon>
        <taxon>Peloderinae</taxon>
        <taxon>Caenorhabditis</taxon>
    </lineage>
</organism>
<dbReference type="Proteomes" id="UP000008281">
    <property type="component" value="Unassembled WGS sequence"/>
</dbReference>
<dbReference type="GO" id="GO:0003824">
    <property type="term" value="F:catalytic activity"/>
    <property type="evidence" value="ECO:0007669"/>
    <property type="project" value="InterPro"/>
</dbReference>
<accession>E3NJ47</accession>
<name>E3NJ47_CAERE</name>
<dbReference type="InterPro" id="IPR000477">
    <property type="entry name" value="RT_dom"/>
</dbReference>
<evidence type="ECO:0000256" key="1">
    <source>
        <dbReference type="SAM" id="MobiDB-lite"/>
    </source>
</evidence>
<dbReference type="OrthoDB" id="410104at2759"/>
<dbReference type="InterPro" id="IPR005135">
    <property type="entry name" value="Endo/exonuclease/phosphatase"/>
</dbReference>
<reference evidence="3" key="1">
    <citation type="submission" date="2007-07" db="EMBL/GenBank/DDBJ databases">
        <title>PCAP assembly of the Caenorhabditis remanei genome.</title>
        <authorList>
            <consortium name="The Caenorhabditis remanei Sequencing Consortium"/>
            <person name="Wilson R.K."/>
        </authorList>
    </citation>
    <scope>NUCLEOTIDE SEQUENCE [LARGE SCALE GENOMIC DNA]</scope>
    <source>
        <strain evidence="3">PB4641</strain>
    </source>
</reference>
<dbReference type="PRINTS" id="PR01345">
    <property type="entry name" value="CERVTRCPTASE"/>
</dbReference>
<dbReference type="AlphaFoldDB" id="E3NJ47"/>
<keyword evidence="4" id="KW-1185">Reference proteome</keyword>
<dbReference type="InParanoid" id="E3NJ47"/>
<dbReference type="PROSITE" id="PS50878">
    <property type="entry name" value="RT_POL"/>
    <property type="match status" value="1"/>
</dbReference>
<evidence type="ECO:0000313" key="3">
    <source>
        <dbReference type="EMBL" id="EFO99670.1"/>
    </source>
</evidence>
<protein>
    <recommendedName>
        <fullName evidence="2">Reverse transcriptase domain-containing protein</fullName>
    </recommendedName>
</protein>
<dbReference type="EMBL" id="DS268725">
    <property type="protein sequence ID" value="EFO99670.1"/>
    <property type="molecule type" value="Genomic_DNA"/>
</dbReference>
<sequence length="798" mass="90190">MNHLNVVLPLDSCLLMGDFNFPEISWGLNRPSLHKFQSFLNSRGLTQHITFPTRLGTTSSNILDLIISSDDVPIYKLERIPPLLNSDHLSIHCVFSPPYVNTISTLQAHKPSNRLNYRKCNFSALNAALASTDWDIVFSTLPSPSDKYAKFISILSSLILSHTPTIPPTKHRGPSNLARQLKRVRFSYSKALKSPTPAPDLMRKFQTRIKKIQHDIKKQLFRREKHILSTVHSRSALALINKRLKCRSTIPHLSIGSDLITSDSSKASIFAAEFLSNYNTSTHSPPTSAPINPSSSAHPQSSRDTFSPWVIEQVISKIPPKCGFSLHLANYFIIKNCATSLALPLSIIYSESLESSVVPSAWKHGTIIPVFKKGNPSSPQNYRPITLTDPFARIFERILCRQIRTDLGHRFSIHQHGFLARRSCPSSLVYSTANYRRILKTHHSLDVVFFDFKKAFDKVDHIILINKLANFGLSNLYISWFEAFLKERTFSVMVNGSLDNKISPIPSGVPQGTVSGPLLFLIYINDLLLKLPPNIHFAAFADDIKLYSHDPVLLQHGINLVSKWASANALPLAHTKTSLLRLGPENSRHPFHVDSIPISESTVVRDLGLLTDSDLKFDLHISKLSSLALLRCNQLLKAFKSRSLSLYRHLFNTYVLPLLEYCSVVYSPSPSSILSQKLEKPLRLFTRKVLQRCNIPYSSYLDRLEILDIYSARHRRLKSQLILLYKFICGAAYFPNIHSYVRLSNSARRPMTLICVRPDVNDFFSTSIPIWNSIICNTHDFLPPGKFVSLLNNSINRL</sequence>
<dbReference type="PANTHER" id="PTHR33332">
    <property type="entry name" value="REVERSE TRANSCRIPTASE DOMAIN-CONTAINING PROTEIN"/>
    <property type="match status" value="1"/>
</dbReference>
<dbReference type="Gene3D" id="3.60.10.10">
    <property type="entry name" value="Endonuclease/exonuclease/phosphatase"/>
    <property type="match status" value="1"/>
</dbReference>
<dbReference type="Pfam" id="PF00078">
    <property type="entry name" value="RVT_1"/>
    <property type="match status" value="1"/>
</dbReference>
<evidence type="ECO:0000313" key="4">
    <source>
        <dbReference type="Proteomes" id="UP000008281"/>
    </source>
</evidence>
<dbReference type="SUPFAM" id="SSF56672">
    <property type="entry name" value="DNA/RNA polymerases"/>
    <property type="match status" value="1"/>
</dbReference>
<dbReference type="Pfam" id="PF14529">
    <property type="entry name" value="Exo_endo_phos_2"/>
    <property type="match status" value="1"/>
</dbReference>
<proteinExistence type="predicted"/>
<feature type="region of interest" description="Disordered" evidence="1">
    <location>
        <begin position="283"/>
        <end position="302"/>
    </location>
</feature>
<dbReference type="STRING" id="31234.E3NJ47"/>
<dbReference type="OMA" id="MERIICN"/>
<dbReference type="CDD" id="cd01650">
    <property type="entry name" value="RT_nLTR_like"/>
    <property type="match status" value="1"/>
</dbReference>
<feature type="domain" description="Reverse transcriptase" evidence="2">
    <location>
        <begin position="351"/>
        <end position="596"/>
    </location>
</feature>
<dbReference type="eggNOG" id="KOG1075">
    <property type="taxonomic scope" value="Eukaryota"/>
</dbReference>